<dbReference type="AlphaFoldDB" id="A0A8X6GG13"/>
<accession>A0A8X6GG13</accession>
<feature type="region of interest" description="Disordered" evidence="1">
    <location>
        <begin position="103"/>
        <end position="125"/>
    </location>
</feature>
<evidence type="ECO:0000256" key="2">
    <source>
        <dbReference type="SAM" id="SignalP"/>
    </source>
</evidence>
<feature type="signal peptide" evidence="2">
    <location>
        <begin position="1"/>
        <end position="17"/>
    </location>
</feature>
<evidence type="ECO:0000313" key="3">
    <source>
        <dbReference type="EMBL" id="GFR03168.1"/>
    </source>
</evidence>
<organism evidence="3 4">
    <name type="scientific">Trichonephila clavata</name>
    <name type="common">Joro spider</name>
    <name type="synonym">Nephila clavata</name>
    <dbReference type="NCBI Taxonomy" id="2740835"/>
    <lineage>
        <taxon>Eukaryota</taxon>
        <taxon>Metazoa</taxon>
        <taxon>Ecdysozoa</taxon>
        <taxon>Arthropoda</taxon>
        <taxon>Chelicerata</taxon>
        <taxon>Arachnida</taxon>
        <taxon>Araneae</taxon>
        <taxon>Araneomorphae</taxon>
        <taxon>Entelegynae</taxon>
        <taxon>Araneoidea</taxon>
        <taxon>Nephilidae</taxon>
        <taxon>Trichonephila</taxon>
    </lineage>
</organism>
<gene>
    <name evidence="3" type="primary">NCL1_26347</name>
    <name evidence="3" type="ORF">TNCT_305181</name>
</gene>
<protein>
    <submittedName>
        <fullName evidence="3">Uncharacterized protein</fullName>
    </submittedName>
</protein>
<feature type="compositionally biased region" description="Low complexity" evidence="1">
    <location>
        <begin position="47"/>
        <end position="63"/>
    </location>
</feature>
<sequence length="390" mass="45747">MFLGLILLGTFLSLSEQYEDTFSKRIEPHNNFLQFNSIAQEPTHFQYSSFGSQSSSAESNQISPEPFIRRPPFLSYQNSIDDKFREPRDFEDRQRINKFHETREFESRQSDEKIQGLDGRMNDDKFQGTREFMGRQRSDKLQGTQHFEPRERNENFQGAQNFDLRERNDKFQRIQNFEPRDRNDKFQEIKDSGMRRRTDKFQGSRDMVPQRNMRYEEGFRGIPSSESGKFNRLSKPWHSSHFSDHRGRQRHPRLSSSSRRDSYKVRENFHFDGKRPVMAEIKRSPRIVKYIADKNGFAIREDLVKPLQDTIDRTRQESRRRIVTASSSGLPQNSLMSQVVTSAIRVSGQSNSNGEGKFVPQIFDLSVGKKPNHIDIDKLAYSLGAKEIIL</sequence>
<keyword evidence="2" id="KW-0732">Signal</keyword>
<evidence type="ECO:0000256" key="1">
    <source>
        <dbReference type="SAM" id="MobiDB-lite"/>
    </source>
</evidence>
<feature type="region of interest" description="Disordered" evidence="1">
    <location>
        <begin position="47"/>
        <end position="71"/>
    </location>
</feature>
<comment type="caution">
    <text evidence="3">The sequence shown here is derived from an EMBL/GenBank/DDBJ whole genome shotgun (WGS) entry which is preliminary data.</text>
</comment>
<reference evidence="3" key="1">
    <citation type="submission" date="2020-07" db="EMBL/GenBank/DDBJ databases">
        <title>Multicomponent nature underlies the extraordinary mechanical properties of spider dragline silk.</title>
        <authorList>
            <person name="Kono N."/>
            <person name="Nakamura H."/>
            <person name="Mori M."/>
            <person name="Yoshida Y."/>
            <person name="Ohtoshi R."/>
            <person name="Malay A.D."/>
            <person name="Moran D.A.P."/>
            <person name="Tomita M."/>
            <person name="Numata K."/>
            <person name="Arakawa K."/>
        </authorList>
    </citation>
    <scope>NUCLEOTIDE SEQUENCE</scope>
</reference>
<name>A0A8X6GG13_TRICU</name>
<keyword evidence="4" id="KW-1185">Reference proteome</keyword>
<dbReference type="Proteomes" id="UP000887116">
    <property type="component" value="Unassembled WGS sequence"/>
</dbReference>
<dbReference type="EMBL" id="BMAO01025502">
    <property type="protein sequence ID" value="GFR03168.1"/>
    <property type="molecule type" value="Genomic_DNA"/>
</dbReference>
<feature type="chain" id="PRO_5036478272" evidence="2">
    <location>
        <begin position="18"/>
        <end position="390"/>
    </location>
</feature>
<evidence type="ECO:0000313" key="4">
    <source>
        <dbReference type="Proteomes" id="UP000887116"/>
    </source>
</evidence>
<feature type="region of interest" description="Disordered" evidence="1">
    <location>
        <begin position="216"/>
        <end position="261"/>
    </location>
</feature>
<dbReference type="OrthoDB" id="6419814at2759"/>
<proteinExistence type="predicted"/>